<name>A0A0P0CP59_9BACT</name>
<dbReference type="STRING" id="512763.DC20_08585"/>
<proteinExistence type="predicted"/>
<sequence length="63" mass="7303">MKTVRVSRCTEKTNPINPIFNHYLFNAPLLAYFAIKAACLMKTIKEPAKSRPFYIKSEINQKL</sequence>
<dbReference type="KEGG" id="rti:DC20_08585"/>
<dbReference type="EMBL" id="CP012643">
    <property type="protein sequence ID" value="ALI99021.1"/>
    <property type="molecule type" value="Genomic_DNA"/>
</dbReference>
<evidence type="ECO:0000313" key="1">
    <source>
        <dbReference type="EMBL" id="ALI99021.1"/>
    </source>
</evidence>
<reference evidence="1 2" key="1">
    <citation type="submission" date="2015-08" db="EMBL/GenBank/DDBJ databases">
        <title>Complete genome sequence of Rufibacter tibetensis strain 1351t, a radiation-resistant bacterium from tibet plateau.</title>
        <authorList>
            <person name="Dai J."/>
        </authorList>
    </citation>
    <scope>NUCLEOTIDE SEQUENCE [LARGE SCALE GENOMIC DNA]</scope>
    <source>
        <strain evidence="1 2">1351</strain>
    </source>
</reference>
<gene>
    <name evidence="1" type="ORF">DC20_08585</name>
</gene>
<dbReference type="AlphaFoldDB" id="A0A0P0CP59"/>
<keyword evidence="2" id="KW-1185">Reference proteome</keyword>
<accession>A0A0P0CP59</accession>
<organism evidence="1 2">
    <name type="scientific">Rufibacter tibetensis</name>
    <dbReference type="NCBI Taxonomy" id="512763"/>
    <lineage>
        <taxon>Bacteria</taxon>
        <taxon>Pseudomonadati</taxon>
        <taxon>Bacteroidota</taxon>
        <taxon>Cytophagia</taxon>
        <taxon>Cytophagales</taxon>
        <taxon>Hymenobacteraceae</taxon>
        <taxon>Rufibacter</taxon>
    </lineage>
</organism>
<dbReference type="Proteomes" id="UP000061382">
    <property type="component" value="Chromosome"/>
</dbReference>
<dbReference type="PATRIC" id="fig|512763.3.peg.1891"/>
<evidence type="ECO:0000313" key="2">
    <source>
        <dbReference type="Proteomes" id="UP000061382"/>
    </source>
</evidence>
<protein>
    <submittedName>
        <fullName evidence="1">Uncharacterized protein</fullName>
    </submittedName>
</protein>